<protein>
    <submittedName>
        <fullName evidence="4">1-acyl-sn-glycerol-3-phosphate acyltransferase</fullName>
    </submittedName>
</protein>
<gene>
    <name evidence="4" type="ORF">JYK00_06410</name>
</gene>
<dbReference type="Pfam" id="PF01553">
    <property type="entry name" value="Acyltransferase"/>
    <property type="match status" value="1"/>
</dbReference>
<dbReference type="GO" id="GO:0016746">
    <property type="term" value="F:acyltransferase activity"/>
    <property type="evidence" value="ECO:0007669"/>
    <property type="project" value="UniProtKB-KW"/>
</dbReference>
<keyword evidence="5" id="KW-1185">Reference proteome</keyword>
<organism evidence="4 5">
    <name type="scientific">Thermosipho ferrireducens</name>
    <dbReference type="NCBI Taxonomy" id="2571116"/>
    <lineage>
        <taxon>Bacteria</taxon>
        <taxon>Thermotogati</taxon>
        <taxon>Thermotogota</taxon>
        <taxon>Thermotogae</taxon>
        <taxon>Thermotogales</taxon>
        <taxon>Fervidobacteriaceae</taxon>
        <taxon>Thermosipho</taxon>
    </lineage>
</organism>
<dbReference type="PANTHER" id="PTHR10434">
    <property type="entry name" value="1-ACYL-SN-GLYCEROL-3-PHOSPHATE ACYLTRANSFERASE"/>
    <property type="match status" value="1"/>
</dbReference>
<dbReference type="CDD" id="cd07989">
    <property type="entry name" value="LPLAT_AGPAT-like"/>
    <property type="match status" value="1"/>
</dbReference>
<keyword evidence="1" id="KW-0808">Transferase</keyword>
<name>A0ABX7S6B8_9BACT</name>
<evidence type="ECO:0000256" key="1">
    <source>
        <dbReference type="ARBA" id="ARBA00022679"/>
    </source>
</evidence>
<dbReference type="PANTHER" id="PTHR10434:SF40">
    <property type="entry name" value="1-ACYL-SN-GLYCEROL-3-PHOSPHATE ACYLTRANSFERASE"/>
    <property type="match status" value="1"/>
</dbReference>
<dbReference type="InterPro" id="IPR002123">
    <property type="entry name" value="Plipid/glycerol_acylTrfase"/>
</dbReference>
<keyword evidence="2 4" id="KW-0012">Acyltransferase</keyword>
<evidence type="ECO:0000256" key="2">
    <source>
        <dbReference type="ARBA" id="ARBA00023315"/>
    </source>
</evidence>
<proteinExistence type="predicted"/>
<accession>A0ABX7S6B8</accession>
<dbReference type="Proteomes" id="UP000671862">
    <property type="component" value="Chromosome"/>
</dbReference>
<reference evidence="4 5" key="1">
    <citation type="submission" date="2021-03" db="EMBL/GenBank/DDBJ databases">
        <title>Thermosipho ferrireducens sp.nov., an anaerobic thermophilic iron-reducing bacterium isolated from a deep-sea hydrothermal sulfide deposits.</title>
        <authorList>
            <person name="Zeng X."/>
            <person name="Chen Y."/>
            <person name="Shao Z."/>
        </authorList>
    </citation>
    <scope>NUCLEOTIDE SEQUENCE [LARGE SCALE GENOMIC DNA]</scope>
    <source>
        <strain evidence="4 5">JL129W03</strain>
    </source>
</reference>
<dbReference type="SUPFAM" id="SSF69593">
    <property type="entry name" value="Glycerol-3-phosphate (1)-acyltransferase"/>
    <property type="match status" value="1"/>
</dbReference>
<evidence type="ECO:0000313" key="4">
    <source>
        <dbReference type="EMBL" id="QTA37371.1"/>
    </source>
</evidence>
<dbReference type="EMBL" id="CP071446">
    <property type="protein sequence ID" value="QTA37371.1"/>
    <property type="molecule type" value="Genomic_DNA"/>
</dbReference>
<evidence type="ECO:0000259" key="3">
    <source>
        <dbReference type="SMART" id="SM00563"/>
    </source>
</evidence>
<dbReference type="SMART" id="SM00563">
    <property type="entry name" value="PlsC"/>
    <property type="match status" value="1"/>
</dbReference>
<feature type="domain" description="Phospholipid/glycerol acyltransferase" evidence="3">
    <location>
        <begin position="32"/>
        <end position="144"/>
    </location>
</feature>
<sequence>MNPIWFLRPLLSPAIKKFYNIKVVGKVPAPPYLLIANHTHFFDPFFIHSVIEEPIYWVVAKGNFEHPVKGGLFKSLGFIPKQKGVPDFSTIRNIYRNLKKGNIVGIFPEGSVTWDGNFQEVPKGTDKLLNMVKAKIVAVKIQGGYLTKPRWADYGRKGTVTLEFREFSGDEALDFINHNEWDWQGEQRVIFKGNNRAKGIERIIWYCPECGTFRSIVSLSNVAYCKRCGAKLFVDEFGYVANKRIDHILSEQLNLLIDDFYELGIAIAIVREKRKARLLKKIRGVVKVTKSYLSIGHEVFELSRIKGVTTFLKNVTEFIYDDRYVVRIFLKYDSLLLYYLLRRYADVFKYGG</sequence>
<evidence type="ECO:0000313" key="5">
    <source>
        <dbReference type="Proteomes" id="UP000671862"/>
    </source>
</evidence>
<dbReference type="RefSeq" id="WP_207566096.1">
    <property type="nucleotide sequence ID" value="NZ_CP071446.1"/>
</dbReference>